<evidence type="ECO:0000313" key="2">
    <source>
        <dbReference type="EMBL" id="PWK56072.1"/>
    </source>
</evidence>
<dbReference type="Proteomes" id="UP000245390">
    <property type="component" value="Unassembled WGS sequence"/>
</dbReference>
<dbReference type="AlphaFoldDB" id="A0A316G651"/>
<accession>A0A316G651</accession>
<name>A0A316G651_9RHOB</name>
<dbReference type="RefSeq" id="WP_109759504.1">
    <property type="nucleotide sequence ID" value="NZ_CP034588.1"/>
</dbReference>
<dbReference type="OrthoDB" id="7834193at2"/>
<organism evidence="2 3">
    <name type="scientific">Silicimonas algicola</name>
    <dbReference type="NCBI Taxonomy" id="1826607"/>
    <lineage>
        <taxon>Bacteria</taxon>
        <taxon>Pseudomonadati</taxon>
        <taxon>Pseudomonadota</taxon>
        <taxon>Alphaproteobacteria</taxon>
        <taxon>Rhodobacterales</taxon>
        <taxon>Paracoccaceae</taxon>
    </lineage>
</organism>
<dbReference type="Pfam" id="PF20573">
    <property type="entry name" value="DUF6782"/>
    <property type="match status" value="1"/>
</dbReference>
<dbReference type="EMBL" id="QGGV01000005">
    <property type="protein sequence ID" value="PWK56072.1"/>
    <property type="molecule type" value="Genomic_DNA"/>
</dbReference>
<dbReference type="KEGG" id="salo:EF888_17925"/>
<evidence type="ECO:0000259" key="1">
    <source>
        <dbReference type="Pfam" id="PF20573"/>
    </source>
</evidence>
<feature type="domain" description="DUF6782" evidence="1">
    <location>
        <begin position="15"/>
        <end position="241"/>
    </location>
</feature>
<evidence type="ECO:0000313" key="3">
    <source>
        <dbReference type="Proteomes" id="UP000245390"/>
    </source>
</evidence>
<sequence>MRGAAILLLGFCCGAADAETCIEWPWAEEGLPPAIAAAAKAVLEASPPLSRVADAIGPSLCVSDGPAEAHGTFDRVSKAISLASDLTAGEASVVLIHELRHLDQATRGVCLSPDLSMRDYARAVFALEADAMAVAALVAWRMRGAEGGSAFGAFSAFDLSADIAAAFAAEMSKSGDDTQAAAAAFAAWYGSEERRERYYVSTCEAYLTDREDRKVTSGTLSLDPATLRDLCVLPDGSPYACEEPAQPLPR</sequence>
<proteinExistence type="predicted"/>
<gene>
    <name evidence="2" type="ORF">C8D95_105137</name>
</gene>
<protein>
    <recommendedName>
        <fullName evidence="1">DUF6782 domain-containing protein</fullName>
    </recommendedName>
</protein>
<comment type="caution">
    <text evidence="2">The sequence shown here is derived from an EMBL/GenBank/DDBJ whole genome shotgun (WGS) entry which is preliminary data.</text>
</comment>
<keyword evidence="3" id="KW-1185">Reference proteome</keyword>
<reference evidence="2 3" key="1">
    <citation type="submission" date="2018-05" db="EMBL/GenBank/DDBJ databases">
        <title>Genomic Encyclopedia of Type Strains, Phase IV (KMG-IV): sequencing the most valuable type-strain genomes for metagenomic binning, comparative biology and taxonomic classification.</title>
        <authorList>
            <person name="Goeker M."/>
        </authorList>
    </citation>
    <scope>NUCLEOTIDE SEQUENCE [LARGE SCALE GENOMIC DNA]</scope>
    <source>
        <strain evidence="2 3">DSM 103371</strain>
    </source>
</reference>
<dbReference type="InterPro" id="IPR046709">
    <property type="entry name" value="DUF6782"/>
</dbReference>